<protein>
    <submittedName>
        <fullName evidence="1">Uncharacterized protein</fullName>
    </submittedName>
</protein>
<reference evidence="1" key="2">
    <citation type="journal article" date="2015" name="Data Brief">
        <title>Shoot transcriptome of the giant reed, Arundo donax.</title>
        <authorList>
            <person name="Barrero R.A."/>
            <person name="Guerrero F.D."/>
            <person name="Moolhuijzen P."/>
            <person name="Goolsby J.A."/>
            <person name="Tidwell J."/>
            <person name="Bellgard S.E."/>
            <person name="Bellgard M.I."/>
        </authorList>
    </citation>
    <scope>NUCLEOTIDE SEQUENCE</scope>
    <source>
        <tissue evidence="1">Shoot tissue taken approximately 20 cm above the soil surface</tissue>
    </source>
</reference>
<accession>A0A0A9G0P7</accession>
<proteinExistence type="predicted"/>
<organism evidence="1">
    <name type="scientific">Arundo donax</name>
    <name type="common">Giant reed</name>
    <name type="synonym">Donax arundinaceus</name>
    <dbReference type="NCBI Taxonomy" id="35708"/>
    <lineage>
        <taxon>Eukaryota</taxon>
        <taxon>Viridiplantae</taxon>
        <taxon>Streptophyta</taxon>
        <taxon>Embryophyta</taxon>
        <taxon>Tracheophyta</taxon>
        <taxon>Spermatophyta</taxon>
        <taxon>Magnoliopsida</taxon>
        <taxon>Liliopsida</taxon>
        <taxon>Poales</taxon>
        <taxon>Poaceae</taxon>
        <taxon>PACMAD clade</taxon>
        <taxon>Arundinoideae</taxon>
        <taxon>Arundineae</taxon>
        <taxon>Arundo</taxon>
    </lineage>
</organism>
<dbReference type="EMBL" id="GBRH01180842">
    <property type="protein sequence ID" value="JAE17054.1"/>
    <property type="molecule type" value="Transcribed_RNA"/>
</dbReference>
<dbReference type="AlphaFoldDB" id="A0A0A9G0P7"/>
<name>A0A0A9G0P7_ARUDO</name>
<reference evidence="1" key="1">
    <citation type="submission" date="2014-09" db="EMBL/GenBank/DDBJ databases">
        <authorList>
            <person name="Magalhaes I.L.F."/>
            <person name="Oliveira U."/>
            <person name="Santos F.R."/>
            <person name="Vidigal T.H.D.A."/>
            <person name="Brescovit A.D."/>
            <person name="Santos A.J."/>
        </authorList>
    </citation>
    <scope>NUCLEOTIDE SEQUENCE</scope>
    <source>
        <tissue evidence="1">Shoot tissue taken approximately 20 cm above the soil surface</tissue>
    </source>
</reference>
<evidence type="ECO:0000313" key="1">
    <source>
        <dbReference type="EMBL" id="JAE17054.1"/>
    </source>
</evidence>
<sequence>MILQLRPELSNCMVADRRFQWKAGKVGGHSSPFLCRTAL</sequence>